<organism evidence="6 7">
    <name type="scientific">Sulfitobacter aestuariivivens</name>
    <dbReference type="NCBI Taxonomy" id="2766981"/>
    <lineage>
        <taxon>Bacteria</taxon>
        <taxon>Pseudomonadati</taxon>
        <taxon>Pseudomonadota</taxon>
        <taxon>Alphaproteobacteria</taxon>
        <taxon>Rhodobacterales</taxon>
        <taxon>Roseobacteraceae</taxon>
        <taxon>Sulfitobacter</taxon>
    </lineage>
</organism>
<dbReference type="EMBL" id="JACTAG010000006">
    <property type="protein sequence ID" value="MBD3666257.1"/>
    <property type="molecule type" value="Genomic_DNA"/>
</dbReference>
<name>A0A927D9R2_9RHOB</name>
<dbReference type="AlphaFoldDB" id="A0A927D9R2"/>
<dbReference type="PANTHER" id="PTHR30126:SF77">
    <property type="entry name" value="TRANSCRIPTIONAL REGULATORY PROTEIN"/>
    <property type="match status" value="1"/>
</dbReference>
<dbReference type="RefSeq" id="WP_191077288.1">
    <property type="nucleotide sequence ID" value="NZ_JACTAG010000006.1"/>
</dbReference>
<comment type="similarity">
    <text evidence="1">Belongs to the LysR transcriptional regulatory family.</text>
</comment>
<evidence type="ECO:0000256" key="3">
    <source>
        <dbReference type="ARBA" id="ARBA00023125"/>
    </source>
</evidence>
<dbReference type="Gene3D" id="1.10.10.10">
    <property type="entry name" value="Winged helix-like DNA-binding domain superfamily/Winged helix DNA-binding domain"/>
    <property type="match status" value="1"/>
</dbReference>
<keyword evidence="2" id="KW-0805">Transcription regulation</keyword>
<sequence length="296" mass="31862">MKRITLETFIALAHLRHFGKVASQLNTTQSTVSARIAGLERDLGAELFARSSNSVALTPKGRELLTHATEVIASMDRMSRAVGVDPYREGTLRLGVSETLASTILPGFIGAFSAQYPNSSVEIIVNNTGFQRDQLVERGLDLALLMGPVSHALIANVPLLELPMIWAVAPDHPLAALSEVTVEALAAHPILSYATNSRPYIELVESLRLAGIRTPRLFSSNALGASVAIARARLAVCTAPRIYADDFIKAGKLAEIQTPIGLSPLFFTASYRTEPGNELAREAAEIAARIAQEWVP</sequence>
<keyword evidence="7" id="KW-1185">Reference proteome</keyword>
<dbReference type="SUPFAM" id="SSF46785">
    <property type="entry name" value="Winged helix' DNA-binding domain"/>
    <property type="match status" value="1"/>
</dbReference>
<dbReference type="InterPro" id="IPR036390">
    <property type="entry name" value="WH_DNA-bd_sf"/>
</dbReference>
<dbReference type="GO" id="GO:0003700">
    <property type="term" value="F:DNA-binding transcription factor activity"/>
    <property type="evidence" value="ECO:0007669"/>
    <property type="project" value="InterPro"/>
</dbReference>
<dbReference type="GO" id="GO:0000976">
    <property type="term" value="F:transcription cis-regulatory region binding"/>
    <property type="evidence" value="ECO:0007669"/>
    <property type="project" value="TreeGrafter"/>
</dbReference>
<dbReference type="PROSITE" id="PS50931">
    <property type="entry name" value="HTH_LYSR"/>
    <property type="match status" value="1"/>
</dbReference>
<evidence type="ECO:0000313" key="7">
    <source>
        <dbReference type="Proteomes" id="UP000635142"/>
    </source>
</evidence>
<dbReference type="InterPro" id="IPR005119">
    <property type="entry name" value="LysR_subst-bd"/>
</dbReference>
<reference evidence="6" key="1">
    <citation type="submission" date="2020-08" db="EMBL/GenBank/DDBJ databases">
        <title>Sulfitobacter aestuariivivens sp. nov., isolated from a tidal flat.</title>
        <authorList>
            <person name="Park S."/>
            <person name="Yoon J.-H."/>
        </authorList>
    </citation>
    <scope>NUCLEOTIDE SEQUENCE</scope>
    <source>
        <strain evidence="6">TSTF-M16</strain>
    </source>
</reference>
<gene>
    <name evidence="6" type="ORF">H9Q16_20190</name>
</gene>
<evidence type="ECO:0000259" key="5">
    <source>
        <dbReference type="PROSITE" id="PS50931"/>
    </source>
</evidence>
<evidence type="ECO:0000256" key="4">
    <source>
        <dbReference type="ARBA" id="ARBA00023163"/>
    </source>
</evidence>
<dbReference type="Pfam" id="PF03466">
    <property type="entry name" value="LysR_substrate"/>
    <property type="match status" value="1"/>
</dbReference>
<keyword evidence="3" id="KW-0238">DNA-binding</keyword>
<dbReference type="Pfam" id="PF00126">
    <property type="entry name" value="HTH_1"/>
    <property type="match status" value="1"/>
</dbReference>
<evidence type="ECO:0000313" key="6">
    <source>
        <dbReference type="EMBL" id="MBD3666257.1"/>
    </source>
</evidence>
<evidence type="ECO:0000256" key="1">
    <source>
        <dbReference type="ARBA" id="ARBA00009437"/>
    </source>
</evidence>
<dbReference type="CDD" id="cd05466">
    <property type="entry name" value="PBP2_LTTR_substrate"/>
    <property type="match status" value="1"/>
</dbReference>
<dbReference type="PANTHER" id="PTHR30126">
    <property type="entry name" value="HTH-TYPE TRANSCRIPTIONAL REGULATOR"/>
    <property type="match status" value="1"/>
</dbReference>
<dbReference type="InterPro" id="IPR000847">
    <property type="entry name" value="LysR_HTH_N"/>
</dbReference>
<comment type="caution">
    <text evidence="6">The sequence shown here is derived from an EMBL/GenBank/DDBJ whole genome shotgun (WGS) entry which is preliminary data.</text>
</comment>
<protein>
    <submittedName>
        <fullName evidence="6">LysR family transcriptional regulator</fullName>
    </submittedName>
</protein>
<dbReference type="Gene3D" id="3.40.190.10">
    <property type="entry name" value="Periplasmic binding protein-like II"/>
    <property type="match status" value="2"/>
</dbReference>
<evidence type="ECO:0000256" key="2">
    <source>
        <dbReference type="ARBA" id="ARBA00023015"/>
    </source>
</evidence>
<dbReference type="SUPFAM" id="SSF53850">
    <property type="entry name" value="Periplasmic binding protein-like II"/>
    <property type="match status" value="1"/>
</dbReference>
<proteinExistence type="inferred from homology"/>
<keyword evidence="4" id="KW-0804">Transcription</keyword>
<dbReference type="PRINTS" id="PR00039">
    <property type="entry name" value="HTHLYSR"/>
</dbReference>
<feature type="domain" description="HTH lysR-type" evidence="5">
    <location>
        <begin position="1"/>
        <end position="58"/>
    </location>
</feature>
<accession>A0A927D9R2</accession>
<dbReference type="FunFam" id="1.10.10.10:FF:000001">
    <property type="entry name" value="LysR family transcriptional regulator"/>
    <property type="match status" value="1"/>
</dbReference>
<dbReference type="InterPro" id="IPR036388">
    <property type="entry name" value="WH-like_DNA-bd_sf"/>
</dbReference>
<dbReference type="Proteomes" id="UP000635142">
    <property type="component" value="Unassembled WGS sequence"/>
</dbReference>